<evidence type="ECO:0000256" key="1">
    <source>
        <dbReference type="SAM" id="MobiDB-lite"/>
    </source>
</evidence>
<dbReference type="Proteomes" id="UP000014254">
    <property type="component" value="Unassembled WGS sequence"/>
</dbReference>
<dbReference type="AlphaFoldDB" id="S2JF27"/>
<reference evidence="3" key="1">
    <citation type="submission" date="2013-05" db="EMBL/GenBank/DDBJ databases">
        <title>The Genome sequence of Mucor circinelloides f. circinelloides 1006PhL.</title>
        <authorList>
            <consortium name="The Broad Institute Genomics Platform"/>
            <person name="Cuomo C."/>
            <person name="Earl A."/>
            <person name="Findley K."/>
            <person name="Lee S.C."/>
            <person name="Walker B."/>
            <person name="Young S."/>
            <person name="Zeng Q."/>
            <person name="Gargeya S."/>
            <person name="Fitzgerald M."/>
            <person name="Haas B."/>
            <person name="Abouelleil A."/>
            <person name="Allen A.W."/>
            <person name="Alvarado L."/>
            <person name="Arachchi H.M."/>
            <person name="Berlin A.M."/>
            <person name="Chapman S.B."/>
            <person name="Gainer-Dewar J."/>
            <person name="Goldberg J."/>
            <person name="Griggs A."/>
            <person name="Gujja S."/>
            <person name="Hansen M."/>
            <person name="Howarth C."/>
            <person name="Imamovic A."/>
            <person name="Ireland A."/>
            <person name="Larimer J."/>
            <person name="McCowan C."/>
            <person name="Murphy C."/>
            <person name="Pearson M."/>
            <person name="Poon T.W."/>
            <person name="Priest M."/>
            <person name="Roberts A."/>
            <person name="Saif S."/>
            <person name="Shea T."/>
            <person name="Sisk P."/>
            <person name="Sykes S."/>
            <person name="Wortman J."/>
            <person name="Nusbaum C."/>
            <person name="Birren B."/>
        </authorList>
    </citation>
    <scope>NUCLEOTIDE SEQUENCE [LARGE SCALE GENOMIC DNA]</scope>
    <source>
        <strain evidence="3">1006PhL</strain>
    </source>
</reference>
<keyword evidence="3" id="KW-1185">Reference proteome</keyword>
<accession>S2JF27</accession>
<feature type="region of interest" description="Disordered" evidence="1">
    <location>
        <begin position="1"/>
        <end position="24"/>
    </location>
</feature>
<sequence>MIARKVGPNESRNQERSRAAPVDESGAACLSFVDKLRQKVTPSNQVNSGDESLETSNSTAVALLLNHCAASPAFENKVPDSPWVLVNAKESLIVADIPVSCNDGSQPYHNKDT</sequence>
<evidence type="ECO:0000313" key="3">
    <source>
        <dbReference type="Proteomes" id="UP000014254"/>
    </source>
</evidence>
<dbReference type="OrthoDB" id="10271308at2759"/>
<organism evidence="2 3">
    <name type="scientific">Mucor circinelloides f. circinelloides (strain 1006PhL)</name>
    <name type="common">Mucormycosis agent</name>
    <name type="synonym">Calyptromyces circinelloides</name>
    <dbReference type="NCBI Taxonomy" id="1220926"/>
    <lineage>
        <taxon>Eukaryota</taxon>
        <taxon>Fungi</taxon>
        <taxon>Fungi incertae sedis</taxon>
        <taxon>Mucoromycota</taxon>
        <taxon>Mucoromycotina</taxon>
        <taxon>Mucoromycetes</taxon>
        <taxon>Mucorales</taxon>
        <taxon>Mucorineae</taxon>
        <taxon>Mucoraceae</taxon>
        <taxon>Mucor</taxon>
    </lineage>
</organism>
<dbReference type="VEuPathDB" id="FungiDB:HMPREF1544_04704"/>
<dbReference type="InParanoid" id="S2JF27"/>
<gene>
    <name evidence="2" type="ORF">HMPREF1544_04704</name>
</gene>
<protein>
    <submittedName>
        <fullName evidence="2">Uncharacterized protein</fullName>
    </submittedName>
</protein>
<evidence type="ECO:0000313" key="2">
    <source>
        <dbReference type="EMBL" id="EPB88469.1"/>
    </source>
</evidence>
<dbReference type="EMBL" id="KE123950">
    <property type="protein sequence ID" value="EPB88469.1"/>
    <property type="molecule type" value="Genomic_DNA"/>
</dbReference>
<proteinExistence type="predicted"/>
<name>S2JF27_MUCC1</name>